<dbReference type="PANTHER" id="PTHR22916">
    <property type="entry name" value="GLYCOSYLTRANSFERASE"/>
    <property type="match status" value="1"/>
</dbReference>
<proteinExistence type="predicted"/>
<evidence type="ECO:0000313" key="2">
    <source>
        <dbReference type="EMBL" id="KQB01572.1"/>
    </source>
</evidence>
<dbReference type="SUPFAM" id="SSF53448">
    <property type="entry name" value="Nucleotide-diphospho-sugar transferases"/>
    <property type="match status" value="1"/>
</dbReference>
<dbReference type="Gene3D" id="3.90.550.10">
    <property type="entry name" value="Spore Coat Polysaccharide Biosynthesis Protein SpsA, Chain A"/>
    <property type="match status" value="1"/>
</dbReference>
<dbReference type="PATRIC" id="fig|1481663.12.peg.524"/>
<evidence type="ECO:0000259" key="1">
    <source>
        <dbReference type="Pfam" id="PF00535"/>
    </source>
</evidence>
<feature type="domain" description="Glycosyltransferase 2-like" evidence="1">
    <location>
        <begin position="5"/>
        <end position="170"/>
    </location>
</feature>
<evidence type="ECO:0000313" key="3">
    <source>
        <dbReference type="Proteomes" id="UP000050491"/>
    </source>
</evidence>
<comment type="caution">
    <text evidence="2">The sequence shown here is derived from an EMBL/GenBank/DDBJ whole genome shotgun (WGS) entry which is preliminary data.</text>
</comment>
<gene>
    <name evidence="2" type="ORF">XV92_08820</name>
</gene>
<dbReference type="RefSeq" id="WP_055064605.1">
    <property type="nucleotide sequence ID" value="NZ_LBGP01000011.1"/>
</dbReference>
<name>A0A0Q0UE06_VIBMT</name>
<protein>
    <recommendedName>
        <fullName evidence="1">Glycosyltransferase 2-like domain-containing protein</fullName>
    </recommendedName>
</protein>
<reference evidence="2 3" key="1">
    <citation type="journal article" date="2015" name="Genome Biol. Evol.">
        <title>The Dynamics of Genetic Interactions between Vibrio metoecus and Vibrio cholerae, Two Close Relatives Co-Occurring in the Environment.</title>
        <authorList>
            <person name="Orata F.D."/>
            <person name="Kirchberger P.C."/>
            <person name="Meheust R."/>
            <person name="Barlow E.J."/>
            <person name="Tarr C.L."/>
            <person name="Boucher Y."/>
        </authorList>
    </citation>
    <scope>NUCLEOTIDE SEQUENCE [LARGE SCALE GENOMIC DNA]</scope>
    <source>
        <strain evidence="2 3">YB5B04</strain>
    </source>
</reference>
<dbReference type="InterPro" id="IPR029044">
    <property type="entry name" value="Nucleotide-diphossugar_trans"/>
</dbReference>
<dbReference type="AlphaFoldDB" id="A0A0Q0UE06"/>
<organism evidence="2 3">
    <name type="scientific">Vibrio metoecus</name>
    <dbReference type="NCBI Taxonomy" id="1481663"/>
    <lineage>
        <taxon>Bacteria</taxon>
        <taxon>Pseudomonadati</taxon>
        <taxon>Pseudomonadota</taxon>
        <taxon>Gammaproteobacteria</taxon>
        <taxon>Vibrionales</taxon>
        <taxon>Vibrionaceae</taxon>
        <taxon>Vibrio</taxon>
    </lineage>
</organism>
<dbReference type="EMBL" id="LBGP01000011">
    <property type="protein sequence ID" value="KQB01572.1"/>
    <property type="molecule type" value="Genomic_DNA"/>
</dbReference>
<accession>A0A0Q0UE06</accession>
<dbReference type="InterPro" id="IPR001173">
    <property type="entry name" value="Glyco_trans_2-like"/>
</dbReference>
<dbReference type="OrthoDB" id="9802649at2"/>
<dbReference type="GO" id="GO:0016758">
    <property type="term" value="F:hexosyltransferase activity"/>
    <property type="evidence" value="ECO:0007669"/>
    <property type="project" value="UniProtKB-ARBA"/>
</dbReference>
<dbReference type="Proteomes" id="UP000050491">
    <property type="component" value="Unassembled WGS sequence"/>
</dbReference>
<dbReference type="Pfam" id="PF00535">
    <property type="entry name" value="Glycos_transf_2"/>
    <property type="match status" value="1"/>
</dbReference>
<sequence>MKKVTIIIPSYNHQDYISNLLNQVKHLVYLCNVIIVDDASSDKSVFIINEFVSEFQCDNSIKVLLKDKNKGLVDSLRLAINHVQTEYLFMIASDDEINVESFITAIDLIGENKDNSFFLFNSNVVDQNGTFLKKAYGEKHANFFRLPNHDIRQKIFYDHPSPILLQSTIFKSSLFRKYNLIDLRLKFDDYPIFIKLFSIEERERITFKYFEDITLSKYRHHGDNTFEDYRKMYSMFLEVYRALASGSLKNKSIGLIWNLYFFRSLKSGRISDVFYFLSVKEFFIGLKYTFLFLKNKVSK</sequence>
<dbReference type="PANTHER" id="PTHR22916:SF3">
    <property type="entry name" value="UDP-GLCNAC:BETAGAL BETA-1,3-N-ACETYLGLUCOSAMINYLTRANSFERASE-LIKE PROTEIN 1"/>
    <property type="match status" value="1"/>
</dbReference>